<evidence type="ECO:0000259" key="2">
    <source>
        <dbReference type="Pfam" id="PF14389"/>
    </source>
</evidence>
<dbReference type="EMBL" id="AY206499">
    <property type="protein sequence ID" value="AAO59425.1"/>
    <property type="molecule type" value="mRNA"/>
</dbReference>
<dbReference type="PANTHER" id="PTHR23054:SF20">
    <property type="entry name" value="DUF547 DOMAIN-CONTAINING PROTEIN"/>
    <property type="match status" value="1"/>
</dbReference>
<feature type="domain" description="Ternary complex factor MIP1 leucine-zipper" evidence="2">
    <location>
        <begin position="17"/>
        <end position="95"/>
    </location>
</feature>
<evidence type="ECO:0000313" key="3">
    <source>
        <dbReference type="EMBL" id="AAO59425.1"/>
    </source>
</evidence>
<dbReference type="Pfam" id="PF14389">
    <property type="entry name" value="Lzipper-MIP1"/>
    <property type="match status" value="1"/>
</dbReference>
<name>Q84U02_ANTMA</name>
<feature type="domain" description="DUF547" evidence="1">
    <location>
        <begin position="343"/>
        <end position="476"/>
    </location>
</feature>
<dbReference type="InterPro" id="IPR006869">
    <property type="entry name" value="DUF547"/>
</dbReference>
<dbReference type="InterPro" id="IPR025757">
    <property type="entry name" value="MIP1_Leuzipper"/>
</dbReference>
<reference evidence="3" key="1">
    <citation type="journal article" date="2003" name="Plant Mol. Biol.">
        <title>An antirrhinum ternary complex factor specifically interacts with C-function and SEPALLATA-like MADS-box factors.</title>
        <authorList>
            <person name="Causier B."/>
            <person name="Cook H."/>
            <person name="Davies B."/>
        </authorList>
    </citation>
    <scope>NUCLEOTIDE SEQUENCE</scope>
</reference>
<evidence type="ECO:0000259" key="1">
    <source>
        <dbReference type="Pfam" id="PF04784"/>
    </source>
</evidence>
<sequence length="555" mass="63570">MAQSKNLEHKKRQLSPNEAQSLLKEEILQLQKELEGQTVVRSALEKALNCQPLCYNPTYESLSQPAENLIKEIALLELEVEYLEKYLLSLYRRSFTKRLSTLQAVDKRPKPNVETHKRTFSEVPKTNLASVREDSVISCSTLENTTDMFTKERNDIFEEEQLYDSGICRSQSSLSQHSACSFRVSPSFESLARGVDSYHSLPLWMLERAEDATAHANSAEYLGSEAPNYLSEEMIKCISTIYCHLSDPPLFNHGFNSVSLLSPPTTFSPQAQHGKCSEENTSFGSWMNNPFNVEESKEFNGSLYSMVEVQGLLRDSQSLDSVEELLQNYRFLISKLGEVDPGKLKHDEKLAFWINVHNSLVMHAFLVYGIPQGNMKRISLALKAAYNVGGHTISVDTIQSSILRCRLPRPSQWLQSLFFPKQKFKACDPRKVYAIRHSEPRLRFALCSGCNSDAPVRIYTSKKVFQELEIAKEEYIQMNVSVHKEQRLLVPKNVEYYAKEMGLSPQGIAEMLQHSMPDSLRKNFSHNYQGKLWKKIDYVPQNFTFRFLLTNELVR</sequence>
<protein>
    <submittedName>
        <fullName evidence="3">Putative ternary complex factor MIP1</fullName>
    </submittedName>
</protein>
<dbReference type="Pfam" id="PF04784">
    <property type="entry name" value="DUF547"/>
    <property type="match status" value="1"/>
</dbReference>
<dbReference type="PANTHER" id="PTHR23054">
    <property type="entry name" value="TERNARY COMPLEX FACTOR MIP1, LEUCINE-ZIPPER-RELATED"/>
    <property type="match status" value="1"/>
</dbReference>
<proteinExistence type="evidence at transcript level"/>
<accession>Q84U02</accession>
<dbReference type="AlphaFoldDB" id="Q84U02"/>
<organism evidence="3">
    <name type="scientific">Antirrhinum majus</name>
    <name type="common">Garden snapdragon</name>
    <dbReference type="NCBI Taxonomy" id="4151"/>
    <lineage>
        <taxon>Eukaryota</taxon>
        <taxon>Viridiplantae</taxon>
        <taxon>Streptophyta</taxon>
        <taxon>Embryophyta</taxon>
        <taxon>Tracheophyta</taxon>
        <taxon>Spermatophyta</taxon>
        <taxon>Magnoliopsida</taxon>
        <taxon>eudicotyledons</taxon>
        <taxon>Gunneridae</taxon>
        <taxon>Pentapetalae</taxon>
        <taxon>asterids</taxon>
        <taxon>lamiids</taxon>
        <taxon>Lamiales</taxon>
        <taxon>Plantaginaceae</taxon>
        <taxon>Antirrhineae</taxon>
        <taxon>Antirrhinum</taxon>
    </lineage>
</organism>